<name>A0A7H0VFB2_9FLAO</name>
<reference evidence="2 3" key="1">
    <citation type="submission" date="2020-08" db="EMBL/GenBank/DDBJ databases">
        <title>Croceimicrobium hydrocarbonivorans gen. nov., sp. nov., a novel marine bacterium isolated from a bacterial consortium that degrades polyethylene terephthalate.</title>
        <authorList>
            <person name="Liu R."/>
        </authorList>
    </citation>
    <scope>NUCLEOTIDE SEQUENCE [LARGE SCALE GENOMIC DNA]</scope>
    <source>
        <strain evidence="2 3">A20-9</strain>
    </source>
</reference>
<keyword evidence="1" id="KW-0812">Transmembrane</keyword>
<sequence length="182" mass="21040">MSGIRLKMNIENIVLFTFGLTCLLNLVDAEIKGLYLPVGFYLSCVAWIILRLAQLLNWFKITEALFTVLILATFNIIPLSPLFQTHFQFGISAITFPKFYILPFLMTLCLLISKRKEIKTFWLKIQGRSPEQKAQQRLSSQEQFKQKFQNLSEEQLMAKLDQNLQPGAQDAIHELLKEKKEG</sequence>
<keyword evidence="1" id="KW-1133">Transmembrane helix</keyword>
<dbReference type="Proteomes" id="UP000516305">
    <property type="component" value="Chromosome"/>
</dbReference>
<gene>
    <name evidence="2" type="ORF">H4K34_00805</name>
</gene>
<keyword evidence="3" id="KW-1185">Reference proteome</keyword>
<evidence type="ECO:0000256" key="1">
    <source>
        <dbReference type="SAM" id="Phobius"/>
    </source>
</evidence>
<dbReference type="EMBL" id="CP060139">
    <property type="protein sequence ID" value="QNR24410.1"/>
    <property type="molecule type" value="Genomic_DNA"/>
</dbReference>
<feature type="transmembrane region" description="Helical" evidence="1">
    <location>
        <begin position="39"/>
        <end position="57"/>
    </location>
</feature>
<proteinExistence type="predicted"/>
<organism evidence="2 3">
    <name type="scientific">Croceimicrobium hydrocarbonivorans</name>
    <dbReference type="NCBI Taxonomy" id="2761580"/>
    <lineage>
        <taxon>Bacteria</taxon>
        <taxon>Pseudomonadati</taxon>
        <taxon>Bacteroidota</taxon>
        <taxon>Flavobacteriia</taxon>
        <taxon>Flavobacteriales</taxon>
        <taxon>Owenweeksiaceae</taxon>
        <taxon>Croceimicrobium</taxon>
    </lineage>
</organism>
<feature type="transmembrane region" description="Helical" evidence="1">
    <location>
        <begin position="89"/>
        <end position="112"/>
    </location>
</feature>
<keyword evidence="1" id="KW-0472">Membrane</keyword>
<evidence type="ECO:0000313" key="3">
    <source>
        <dbReference type="Proteomes" id="UP000516305"/>
    </source>
</evidence>
<dbReference type="RefSeq" id="WP_210758937.1">
    <property type="nucleotide sequence ID" value="NZ_CP060139.1"/>
</dbReference>
<dbReference type="KEGG" id="chyd:H4K34_00805"/>
<protein>
    <submittedName>
        <fullName evidence="2">Uncharacterized protein</fullName>
    </submittedName>
</protein>
<evidence type="ECO:0000313" key="2">
    <source>
        <dbReference type="EMBL" id="QNR24410.1"/>
    </source>
</evidence>
<feature type="transmembrane region" description="Helical" evidence="1">
    <location>
        <begin position="64"/>
        <end position="83"/>
    </location>
</feature>
<dbReference type="AlphaFoldDB" id="A0A7H0VFB2"/>
<accession>A0A7H0VFB2</accession>